<dbReference type="InterPro" id="IPR010657">
    <property type="entry name" value="ImpA_N"/>
</dbReference>
<evidence type="ECO:0000256" key="1">
    <source>
        <dbReference type="SAM" id="MobiDB-lite"/>
    </source>
</evidence>
<keyword evidence="4" id="KW-1185">Reference proteome</keyword>
<dbReference type="PANTHER" id="PTHR37951:SF1">
    <property type="entry name" value="TYPE VI SECRETION SYSTEM COMPONENT TSSA1"/>
    <property type="match status" value="1"/>
</dbReference>
<dbReference type="Proteomes" id="UP001243846">
    <property type="component" value="Unassembled WGS sequence"/>
</dbReference>
<organism evidence="3 4">
    <name type="scientific">Paracoccus cavernae</name>
    <dbReference type="NCBI Taxonomy" id="1571207"/>
    <lineage>
        <taxon>Bacteria</taxon>
        <taxon>Pseudomonadati</taxon>
        <taxon>Pseudomonadota</taxon>
        <taxon>Alphaproteobacteria</taxon>
        <taxon>Rhodobacterales</taxon>
        <taxon>Paracoccaceae</taxon>
        <taxon>Paracoccus</taxon>
    </lineage>
</organism>
<reference evidence="4" key="1">
    <citation type="journal article" date="2019" name="Int. J. Syst. Evol. Microbiol.">
        <title>The Global Catalogue of Microorganisms (GCM) 10K type strain sequencing project: providing services to taxonomists for standard genome sequencing and annotation.</title>
        <authorList>
            <consortium name="The Broad Institute Genomics Platform"/>
            <consortium name="The Broad Institute Genome Sequencing Center for Infectious Disease"/>
            <person name="Wu L."/>
            <person name="Ma J."/>
        </authorList>
    </citation>
    <scope>NUCLEOTIDE SEQUENCE [LARGE SCALE GENOMIC DNA]</scope>
    <source>
        <strain evidence="4">CECT 8482</strain>
    </source>
</reference>
<proteinExistence type="predicted"/>
<evidence type="ECO:0000313" key="3">
    <source>
        <dbReference type="EMBL" id="MDN3713667.1"/>
    </source>
</evidence>
<evidence type="ECO:0000259" key="2">
    <source>
        <dbReference type="Pfam" id="PF06812"/>
    </source>
</evidence>
<dbReference type="EMBL" id="JAUFRC010000002">
    <property type="protein sequence ID" value="MDN3713667.1"/>
    <property type="molecule type" value="Genomic_DNA"/>
</dbReference>
<feature type="region of interest" description="Disordered" evidence="1">
    <location>
        <begin position="227"/>
        <end position="256"/>
    </location>
</feature>
<sequence length="256" mass="27830">MGGSEDQLFDPRSVLLRRETESITGLLQRSRDLRLLSLLARFQILAARPADFAETLEAVADLLALRGDLVHPQIQTTTSERRGALDALAEQTTVIMPLVHLPFLNNADISYRSFLVADGAAEPRMSEAEQTATTGDIVSTLKNAANVAPLTALHTALSRAAQAYARIITLSRGHPSHPFTPDFSAVFATIADLQKLIAEALPNLAPGARRIPLPSRRPRTKTCRLLPPTSPHSCSSPRACHKQVRSISQAMRRPAP</sequence>
<protein>
    <submittedName>
        <fullName evidence="3">Type VI secretion system ImpA family N-terminal domain-containing protein</fullName>
    </submittedName>
</protein>
<gene>
    <name evidence="3" type="ORF">QWZ10_21420</name>
</gene>
<name>A0ABT8DCW0_9RHOB</name>
<evidence type="ECO:0000313" key="4">
    <source>
        <dbReference type="Proteomes" id="UP001243846"/>
    </source>
</evidence>
<accession>A0ABT8DCW0</accession>
<dbReference type="Pfam" id="PF06812">
    <property type="entry name" value="ImpA_N"/>
    <property type="match status" value="1"/>
</dbReference>
<comment type="caution">
    <text evidence="3">The sequence shown here is derived from an EMBL/GenBank/DDBJ whole genome shotgun (WGS) entry which is preliminary data.</text>
</comment>
<dbReference type="PANTHER" id="PTHR37951">
    <property type="entry name" value="CYTOPLASMIC PROTEIN-RELATED"/>
    <property type="match status" value="1"/>
</dbReference>
<dbReference type="InterPro" id="IPR017740">
    <property type="entry name" value="TssA-like"/>
</dbReference>
<feature type="domain" description="ImpA N-terminal" evidence="2">
    <location>
        <begin position="9"/>
        <end position="89"/>
    </location>
</feature>